<dbReference type="InterPro" id="IPR036388">
    <property type="entry name" value="WH-like_DNA-bd_sf"/>
</dbReference>
<dbReference type="Proteomes" id="UP001596266">
    <property type="component" value="Unassembled WGS sequence"/>
</dbReference>
<dbReference type="InterPro" id="IPR013324">
    <property type="entry name" value="RNA_pol_sigma_r3/r4-like"/>
</dbReference>
<protein>
    <submittedName>
        <fullName evidence="7">Sigma-70 family RNA polymerase sigma factor</fullName>
    </submittedName>
</protein>
<feature type="domain" description="RNA polymerase sigma-70 region 4" evidence="6">
    <location>
        <begin position="214"/>
        <end position="260"/>
    </location>
</feature>
<name>A0ABW1X162_9ACTN</name>
<organism evidence="7 8">
    <name type="scientific">Luteococcus sanguinis</name>
    <dbReference type="NCBI Taxonomy" id="174038"/>
    <lineage>
        <taxon>Bacteria</taxon>
        <taxon>Bacillati</taxon>
        <taxon>Actinomycetota</taxon>
        <taxon>Actinomycetes</taxon>
        <taxon>Propionibacteriales</taxon>
        <taxon>Propionibacteriaceae</taxon>
        <taxon>Luteococcus</taxon>
    </lineage>
</organism>
<gene>
    <name evidence="7" type="ORF">ACFP57_08765</name>
</gene>
<evidence type="ECO:0000256" key="2">
    <source>
        <dbReference type="ARBA" id="ARBA00023082"/>
    </source>
</evidence>
<accession>A0ABW1X162</accession>
<dbReference type="InterPro" id="IPR007630">
    <property type="entry name" value="RNA_pol_sigma70_r4"/>
</dbReference>
<keyword evidence="4" id="KW-0804">Transcription</keyword>
<dbReference type="RefSeq" id="WP_343884738.1">
    <property type="nucleotide sequence ID" value="NZ_BAAAKI010000003.1"/>
</dbReference>
<dbReference type="InterPro" id="IPR014284">
    <property type="entry name" value="RNA_pol_sigma-70_dom"/>
</dbReference>
<dbReference type="SUPFAM" id="SSF88946">
    <property type="entry name" value="Sigma2 domain of RNA polymerase sigma factors"/>
    <property type="match status" value="1"/>
</dbReference>
<dbReference type="Gene3D" id="1.10.10.10">
    <property type="entry name" value="Winged helix-like DNA-binding domain superfamily/Winged helix DNA-binding domain"/>
    <property type="match status" value="1"/>
</dbReference>
<dbReference type="Pfam" id="PF04542">
    <property type="entry name" value="Sigma70_r2"/>
    <property type="match status" value="1"/>
</dbReference>
<sequence length="274" mass="30876">MDMISDEKLLAADEEVELAKVIEAGVLAGAALAGRFDGGDASHDELVQLVREGERAWERMFLANLRLVWSIARPVAARTATNPEELFQEGCIGLAEGIRRWDQRMGTRFSVVGWKWIRHHVQNAVIAQQESRRTRGDLRAAAEVLAVQERFRQAGQDRSVEQVARSLGRDPLHVLRVVEARHVPLGDVTDQLADESAAARFEEVETSAPDWIYRLQRDEREILLLRNGFAGEPRSYAWCARHFNTSASSIRRLEERALRSARTAASWSQARDVA</sequence>
<keyword evidence="1" id="KW-0805">Transcription regulation</keyword>
<keyword evidence="8" id="KW-1185">Reference proteome</keyword>
<evidence type="ECO:0000259" key="5">
    <source>
        <dbReference type="Pfam" id="PF04542"/>
    </source>
</evidence>
<evidence type="ECO:0000256" key="1">
    <source>
        <dbReference type="ARBA" id="ARBA00023015"/>
    </source>
</evidence>
<reference evidence="8" key="1">
    <citation type="journal article" date="2019" name="Int. J. Syst. Evol. Microbiol.">
        <title>The Global Catalogue of Microorganisms (GCM) 10K type strain sequencing project: providing services to taxonomists for standard genome sequencing and annotation.</title>
        <authorList>
            <consortium name="The Broad Institute Genomics Platform"/>
            <consortium name="The Broad Institute Genome Sequencing Center for Infectious Disease"/>
            <person name="Wu L."/>
            <person name="Ma J."/>
        </authorList>
    </citation>
    <scope>NUCLEOTIDE SEQUENCE [LARGE SCALE GENOMIC DNA]</scope>
    <source>
        <strain evidence="8">CGMCC 1.15277</strain>
    </source>
</reference>
<dbReference type="EMBL" id="JBHSUA010000018">
    <property type="protein sequence ID" value="MFC6397066.1"/>
    <property type="molecule type" value="Genomic_DNA"/>
</dbReference>
<dbReference type="PANTHER" id="PTHR30603:SF17">
    <property type="entry name" value="RNA POLYMERASE SIGMA-G FACTOR"/>
    <property type="match status" value="1"/>
</dbReference>
<dbReference type="InterPro" id="IPR050239">
    <property type="entry name" value="Sigma-70_RNA_pol_init_factors"/>
</dbReference>
<feature type="domain" description="RNA polymerase sigma-70 region 2" evidence="5">
    <location>
        <begin position="61"/>
        <end position="125"/>
    </location>
</feature>
<comment type="caution">
    <text evidence="7">The sequence shown here is derived from an EMBL/GenBank/DDBJ whole genome shotgun (WGS) entry which is preliminary data.</text>
</comment>
<evidence type="ECO:0000259" key="6">
    <source>
        <dbReference type="Pfam" id="PF04545"/>
    </source>
</evidence>
<evidence type="ECO:0000313" key="7">
    <source>
        <dbReference type="EMBL" id="MFC6397066.1"/>
    </source>
</evidence>
<dbReference type="InterPro" id="IPR007627">
    <property type="entry name" value="RNA_pol_sigma70_r2"/>
</dbReference>
<dbReference type="SUPFAM" id="SSF88659">
    <property type="entry name" value="Sigma3 and sigma4 domains of RNA polymerase sigma factors"/>
    <property type="match status" value="1"/>
</dbReference>
<dbReference type="Pfam" id="PF04545">
    <property type="entry name" value="Sigma70_r4"/>
    <property type="match status" value="1"/>
</dbReference>
<dbReference type="NCBIfam" id="TIGR02937">
    <property type="entry name" value="sigma70-ECF"/>
    <property type="match status" value="1"/>
</dbReference>
<proteinExistence type="predicted"/>
<dbReference type="InterPro" id="IPR013325">
    <property type="entry name" value="RNA_pol_sigma_r2"/>
</dbReference>
<keyword evidence="2" id="KW-0731">Sigma factor</keyword>
<evidence type="ECO:0000256" key="3">
    <source>
        <dbReference type="ARBA" id="ARBA00023125"/>
    </source>
</evidence>
<evidence type="ECO:0000256" key="4">
    <source>
        <dbReference type="ARBA" id="ARBA00023163"/>
    </source>
</evidence>
<dbReference type="Gene3D" id="1.20.120.1810">
    <property type="match status" value="1"/>
</dbReference>
<dbReference type="PANTHER" id="PTHR30603">
    <property type="entry name" value="RNA POLYMERASE SIGMA FACTOR RPO"/>
    <property type="match status" value="1"/>
</dbReference>
<keyword evidence="3" id="KW-0238">DNA-binding</keyword>
<evidence type="ECO:0000313" key="8">
    <source>
        <dbReference type="Proteomes" id="UP001596266"/>
    </source>
</evidence>